<feature type="domain" description="Ig-like" evidence="14">
    <location>
        <begin position="2548"/>
        <end position="2633"/>
    </location>
</feature>
<evidence type="ECO:0000256" key="11">
    <source>
        <dbReference type="ARBA" id="ARBA00023180"/>
    </source>
</evidence>
<feature type="non-terminal residue" evidence="15">
    <location>
        <position position="1"/>
    </location>
</feature>
<evidence type="ECO:0000256" key="10">
    <source>
        <dbReference type="ARBA" id="ARBA00023157"/>
    </source>
</evidence>
<dbReference type="GO" id="GO:0098632">
    <property type="term" value="F:cell-cell adhesion mediator activity"/>
    <property type="evidence" value="ECO:0007669"/>
    <property type="project" value="TreeGrafter"/>
</dbReference>
<dbReference type="GO" id="GO:0070593">
    <property type="term" value="P:dendrite self-avoidance"/>
    <property type="evidence" value="ECO:0007669"/>
    <property type="project" value="TreeGrafter"/>
</dbReference>
<dbReference type="SMART" id="SM00406">
    <property type="entry name" value="IGv"/>
    <property type="match status" value="6"/>
</dbReference>
<feature type="domain" description="Ig-like" evidence="14">
    <location>
        <begin position="1117"/>
        <end position="1201"/>
    </location>
</feature>
<dbReference type="SMART" id="SM00409">
    <property type="entry name" value="IG"/>
    <property type="match status" value="23"/>
</dbReference>
<feature type="domain" description="Ig-like" evidence="14">
    <location>
        <begin position="748"/>
        <end position="834"/>
    </location>
</feature>
<feature type="domain" description="Ig-like" evidence="14">
    <location>
        <begin position="1373"/>
        <end position="1449"/>
    </location>
</feature>
<feature type="domain" description="Ig-like" evidence="14">
    <location>
        <begin position="1206"/>
        <end position="1281"/>
    </location>
</feature>
<sequence length="2640" mass="290918">LRKGTVVFLLLLCSLVWSNSDYDTSESNGVKEVSETTVRGYAEENSDKHSLSSGDRSLWSYLVNFFRKNENEEKLETVETRQVDDPLRDIRLSNLNGLNDDQIWDRLVDSDRMMSDQSVTKVMDPDDQSTDTSLVQPDGIDDFMDRLLEDQYQSDEPAEPGDAKGSTLAFVFDTTGSMWDDLVQVKQGAAKIMTTMLERPDKPIYDYVLVPFHDPTILPATVTTNHTLLMQRLNEINVYGGGTCPEASVGAVKQALELSRPNSYIYVFTDASSNDYHLINQVLPLIQRKQSQVVFVMTGDCGDQNHPGYQVFEKIAATSSGQVYHLNKTDVKEVLTFVRVSLQTRKVNLASVDSSESKHDEKLPLPVDESIKEFTVSVSGLNASIGVVDPGGKKAVPPQVTNLLNLQNVKVINIKEPDPGLWTIKVWSDSQHTVRATGLSGSDFIVGFSVLPTTHMTETNHRPQKGGYNNVLVSATQPQNIYNFTNLELTFINGSIAESIHLTPVPDHPGLYSGGPFVPPHDFFYLGVNGFGKNNFPLKRITPTAISSQLPEKPFVTMASGYSGQVGHNLALKCNVESLVPFSVKWFKDKTSKSSEIKYNQTAEAYLHLASLSKDDQGTYFCKVVNSAGTTIKSTVLTVAGPPPVVETLQKALAITGKSTYLDCAVNSEIEYNVTWDKIVQNNIPGERKGSYAVVKSVDKNPRYRLLENNSLEISPVSASDEGWFTCTAFSKAGRGTAKIYLQLMQVPIARVYPRKLDFKVGSSFSIHCTYSAGIPQPKLRFKKDGRLIEGSTIYKGPNSLELRITNATNKDTGVYECLARNEAGEDKDLARLTYSEPPEAIAERSTMLVKAGESVVLGCKISGTPTPVVRWLKDGQQVSNRDSSRIKSRESQLEISPVYIADAGQYNCLAENHIGVAQDYIELQVGTPPRLVQHPSDTSIPIGGSGSLLCSAIGLPVPHILWTKNGHELDQNRFEVSESGRLYIRGATVEDEGTYMCTVENEYGNDTLKAKLTITGIVPPKLKEGILPERTRVMLGDHVQLVCPVAVGNPPPTRTWYKNGEVVDENTIGAYVSVEPDGRLIINRIRTTDLGKYDCIVHNVGGKDIISTIMQTIVPPTVTADEFSPPKLKVISGEEVMLKCSFQGDPPLTVYWLRNGHRIPQSSMINTNLRLTNITSESRGDYICVATNAAGSVNKTVHLSVLVPPKIIEWEENIEVTEGNEVLLQCDTEAWPTAEISWYKDGEKLSFTSKHVRFIANKASEGQYLCVAQNEAGVDRKNLDLFVSVPPAISTIPLVKAPVGTDASLECKVVGDPKPQVYWSKYGVRLSESLQTGNILHLTNVSLKDAGNYECTAVNSAGTTSVATSLDVLLPPKIIQWEERVRAMENQELWLKCIVLKKYPPVKISWFKGENQLPYYSRHLRFTVNKTSEGQYSCLAESEGGSDRRYLNLFVEVRPKIKVNEDNQSNLISGVFGGDVALYCTIEQGDPFPQVYWLHNGKRLPESLQQGTDLHLTNLTADQSGNYVCTAGNSAGSDSITMTVDVLEPPRIMEWKENVEIIEGGSIKLDCMLPINISSSVKISWFKDGVQLSHNTSSIRFVARKEDQGKYECLAENKAGFDKKHLDLFVSVPPQIDLNLPAHVKGIAGQNATLECSVTGDPTPQVSWFKDGVSLPRPDESKTSLTLYHLAVNDAGTYVCSAVNTAGSASRATSLTVIVGPKITDWQDNYTVAVGDGVTIDCQVIGDLPIHITWYKNGAEIPHHGYTFRFAAKVEDSGVYKCRAENEAGTDIQETTVKVLIPAFINPPKEETISIVYGRDYEVRFVCGAGGIPRPTITWQRDSKNISNDVHYSFDDKDLLVRNLSPELAGEYTCNAENSIGTAMKIFHFKVYEVPIILENISTTIQLKEWDDFSIPCHASGTPQPNISWKKGNKLLPISYQDDNLLIMQDNTLVLSSITSEAASLYSCIAENAAGEAVRNYTIEVLLPPVNVDPSVTNVELVEGDTGTLTCPLQAAKPEPQIEWLKDGQPINLLVKERSDDIHFNYKDGGAVLQIDELRADDTGIYTCVATNVAGRSESSFSVNVLLYPLFSDEFANTEFTRVEGEEVEFDCRVEGNPSPKVSWRRVELGLPVTEHTAPGVVVQLPLRRRLRIPSVQKHHAGTYQCTAVNKVGKESRQFNLNVIAQPELEGLPEENLVVERGGNITLQCKISGSPNPTITWTFTNGDIKKIENIGTDDKQLELRNVSSDQKGVYTCTGDNSAGSVFKLFNLTVLEVPQILQSEFVEEIKVRAGDDLELTCTATGIPEPIVTWLYNGHIVANSTKLVNNIYQFVGKSVNSRSGGKYYCVASNVAGTTEKVFKVKVLVPPKLSKQGLSGTRDTIASVEGLPLVIKCPVVGTPVPDIKWVKNDVPLNTGRDMLHIGNARKEHSGNYTCIATNNAGNFSKTFRVDVLIPPAFLDEEHAKYIQVLANTSVQLNCSVRGHPHPNIIWLKGTEPIHSLQSNTTRLSNFNQTLELMVVDLKQSGRYSCLATNLAGAMEKTFYLEVLEPPSMDEGFSKNYSISNVKATLHRKVVLDCPLSGSPEPVIAWYKEEKQIKGPKVSQDGRKLHIMSVNLDDAGNYSCVGENQAGVKDLSFFLTVVV</sequence>
<feature type="domain" description="Ig-like" evidence="14">
    <location>
        <begin position="2274"/>
        <end position="2448"/>
    </location>
</feature>
<dbReference type="GO" id="GO:0005576">
    <property type="term" value="C:extracellular region"/>
    <property type="evidence" value="ECO:0007669"/>
    <property type="project" value="UniProtKB-SubCell"/>
</dbReference>
<accession>A0A1B6BY94</accession>
<dbReference type="EMBL" id="GEDC01031072">
    <property type="protein sequence ID" value="JAS06226.1"/>
    <property type="molecule type" value="Transcribed_RNA"/>
</dbReference>
<evidence type="ECO:0000256" key="1">
    <source>
        <dbReference type="ARBA" id="ARBA00004167"/>
    </source>
</evidence>
<keyword evidence="12" id="KW-0393">Immunoglobulin domain</keyword>
<dbReference type="Pfam" id="PF23560">
    <property type="entry name" value="GBD_Hemicentin"/>
    <property type="match status" value="1"/>
</dbReference>
<dbReference type="FunFam" id="2.60.40.10:FF:000017">
    <property type="entry name" value="Down syndrome cell adhesion molecule b"/>
    <property type="match status" value="1"/>
</dbReference>
<dbReference type="SUPFAM" id="SSF53300">
    <property type="entry name" value="vWA-like"/>
    <property type="match status" value="1"/>
</dbReference>
<evidence type="ECO:0000256" key="13">
    <source>
        <dbReference type="SAM" id="SignalP"/>
    </source>
</evidence>
<feature type="domain" description="Ig-like" evidence="14">
    <location>
        <begin position="1547"/>
        <end position="1628"/>
    </location>
</feature>
<reference evidence="15" key="1">
    <citation type="submission" date="2015-12" db="EMBL/GenBank/DDBJ databases">
        <title>De novo transcriptome assembly of four potential Pierce s Disease insect vectors from Arizona vineyards.</title>
        <authorList>
            <person name="Tassone E.E."/>
        </authorList>
    </citation>
    <scope>NUCLEOTIDE SEQUENCE</scope>
</reference>
<keyword evidence="7" id="KW-0130">Cell adhesion</keyword>
<dbReference type="GO" id="GO:0007156">
    <property type="term" value="P:homophilic cell adhesion via plasma membrane adhesion molecules"/>
    <property type="evidence" value="ECO:0007669"/>
    <property type="project" value="TreeGrafter"/>
</dbReference>
<dbReference type="GO" id="GO:0005886">
    <property type="term" value="C:plasma membrane"/>
    <property type="evidence" value="ECO:0007669"/>
    <property type="project" value="TreeGrafter"/>
</dbReference>
<dbReference type="Gene3D" id="3.40.50.410">
    <property type="entry name" value="von Willebrand factor, type A domain"/>
    <property type="match status" value="1"/>
</dbReference>
<dbReference type="FunFam" id="2.60.40.10:FF:000032">
    <property type="entry name" value="palladin isoform X1"/>
    <property type="match status" value="7"/>
</dbReference>
<keyword evidence="4" id="KW-0812">Transmembrane</keyword>
<dbReference type="FunFam" id="2.60.40.10:FF:000130">
    <property type="entry name" value="Hemicentin 1"/>
    <property type="match status" value="1"/>
</dbReference>
<feature type="domain" description="Ig-like" evidence="14">
    <location>
        <begin position="1985"/>
        <end position="2081"/>
    </location>
</feature>
<dbReference type="Pfam" id="PF25106">
    <property type="entry name" value="VWA_4"/>
    <property type="match status" value="1"/>
</dbReference>
<dbReference type="CDD" id="cd00096">
    <property type="entry name" value="Ig"/>
    <property type="match status" value="5"/>
</dbReference>
<dbReference type="InterPro" id="IPR056861">
    <property type="entry name" value="HMCN1-like_VWA"/>
</dbReference>
<evidence type="ECO:0000256" key="3">
    <source>
        <dbReference type="ARBA" id="ARBA00022525"/>
    </source>
</evidence>
<evidence type="ECO:0000256" key="9">
    <source>
        <dbReference type="ARBA" id="ARBA00023136"/>
    </source>
</evidence>
<feature type="domain" description="Ig-like" evidence="14">
    <location>
        <begin position="1021"/>
        <end position="1108"/>
    </location>
</feature>
<feature type="domain" description="Ig-like" evidence="14">
    <location>
        <begin position="2453"/>
        <end position="2543"/>
    </location>
</feature>
<evidence type="ECO:0000256" key="12">
    <source>
        <dbReference type="ARBA" id="ARBA00023319"/>
    </source>
</evidence>
<dbReference type="CDD" id="cd00198">
    <property type="entry name" value="vWFA"/>
    <property type="match status" value="1"/>
</dbReference>
<protein>
    <recommendedName>
        <fullName evidence="14">Ig-like domain-containing protein</fullName>
    </recommendedName>
</protein>
<feature type="domain" description="Ig-like" evidence="14">
    <location>
        <begin position="643"/>
        <end position="743"/>
    </location>
</feature>
<dbReference type="InterPro" id="IPR036179">
    <property type="entry name" value="Ig-like_dom_sf"/>
</dbReference>
<dbReference type="Pfam" id="PF13895">
    <property type="entry name" value="Ig_2"/>
    <property type="match status" value="1"/>
</dbReference>
<dbReference type="PROSITE" id="PS50835">
    <property type="entry name" value="IG_LIKE"/>
    <property type="match status" value="22"/>
</dbReference>
<feature type="domain" description="Ig-like" evidence="14">
    <location>
        <begin position="1631"/>
        <end position="1713"/>
    </location>
</feature>
<dbReference type="SUPFAM" id="SSF48726">
    <property type="entry name" value="Immunoglobulin"/>
    <property type="match status" value="23"/>
</dbReference>
<dbReference type="InterPro" id="IPR003599">
    <property type="entry name" value="Ig_sub"/>
</dbReference>
<keyword evidence="3" id="KW-0964">Secreted</keyword>
<feature type="non-terminal residue" evidence="15">
    <location>
        <position position="2640"/>
    </location>
</feature>
<comment type="subcellular location">
    <subcellularLocation>
        <location evidence="1">Membrane</location>
        <topology evidence="1">Single-pass membrane protein</topology>
    </subcellularLocation>
    <subcellularLocation>
        <location evidence="2">Secreted</location>
    </subcellularLocation>
</comment>
<evidence type="ECO:0000256" key="6">
    <source>
        <dbReference type="ARBA" id="ARBA00022737"/>
    </source>
</evidence>
<feature type="domain" description="Ig-like" evidence="14">
    <location>
        <begin position="1288"/>
        <end position="1368"/>
    </location>
</feature>
<evidence type="ECO:0000256" key="7">
    <source>
        <dbReference type="ARBA" id="ARBA00022889"/>
    </source>
</evidence>
<dbReference type="Pfam" id="PF13927">
    <property type="entry name" value="Ig_3"/>
    <property type="match status" value="6"/>
</dbReference>
<feature type="chain" id="PRO_5008579941" description="Ig-like domain-containing protein" evidence="13">
    <location>
        <begin position="19"/>
        <end position="2640"/>
    </location>
</feature>
<dbReference type="Gene3D" id="2.60.40.10">
    <property type="entry name" value="Immunoglobulins"/>
    <property type="match status" value="23"/>
</dbReference>
<dbReference type="PANTHER" id="PTHR10075:SF100">
    <property type="entry name" value="FASCICLIN-2"/>
    <property type="match status" value="1"/>
</dbReference>
<feature type="domain" description="Ig-like" evidence="14">
    <location>
        <begin position="839"/>
        <end position="925"/>
    </location>
</feature>
<dbReference type="GO" id="GO:0032991">
    <property type="term" value="C:protein-containing complex"/>
    <property type="evidence" value="ECO:0007669"/>
    <property type="project" value="UniProtKB-ARBA"/>
</dbReference>
<dbReference type="InterPro" id="IPR036465">
    <property type="entry name" value="vWFA_dom_sf"/>
</dbReference>
<gene>
    <name evidence="15" type="ORF">g.33542</name>
</gene>
<dbReference type="InterPro" id="IPR013098">
    <property type="entry name" value="Ig_I-set"/>
</dbReference>
<dbReference type="Pfam" id="PF07679">
    <property type="entry name" value="I-set"/>
    <property type="match status" value="15"/>
</dbReference>
<feature type="domain" description="Ig-like" evidence="14">
    <location>
        <begin position="1799"/>
        <end position="1876"/>
    </location>
</feature>
<keyword evidence="9" id="KW-0472">Membrane</keyword>
<organism evidence="15">
    <name type="scientific">Clastoptera arizonana</name>
    <name type="common">Arizona spittle bug</name>
    <dbReference type="NCBI Taxonomy" id="38151"/>
    <lineage>
        <taxon>Eukaryota</taxon>
        <taxon>Metazoa</taxon>
        <taxon>Ecdysozoa</taxon>
        <taxon>Arthropoda</taxon>
        <taxon>Hexapoda</taxon>
        <taxon>Insecta</taxon>
        <taxon>Pterygota</taxon>
        <taxon>Neoptera</taxon>
        <taxon>Paraneoptera</taxon>
        <taxon>Hemiptera</taxon>
        <taxon>Auchenorrhyncha</taxon>
        <taxon>Cercopoidea</taxon>
        <taxon>Clastopteridae</taxon>
        <taxon>Clastoptera</taxon>
    </lineage>
</organism>
<dbReference type="GO" id="GO:0030424">
    <property type="term" value="C:axon"/>
    <property type="evidence" value="ECO:0007669"/>
    <property type="project" value="TreeGrafter"/>
</dbReference>
<evidence type="ECO:0000256" key="2">
    <source>
        <dbReference type="ARBA" id="ARBA00004613"/>
    </source>
</evidence>
<feature type="domain" description="Ig-like" evidence="14">
    <location>
        <begin position="1456"/>
        <end position="1542"/>
    </location>
</feature>
<dbReference type="PANTHER" id="PTHR10075">
    <property type="entry name" value="BASIGIN RELATED"/>
    <property type="match status" value="1"/>
</dbReference>
<name>A0A1B6BY94_9HEMI</name>
<keyword evidence="6" id="KW-0677">Repeat</keyword>
<keyword evidence="10" id="KW-1015">Disulfide bond</keyword>
<evidence type="ECO:0000256" key="4">
    <source>
        <dbReference type="ARBA" id="ARBA00022692"/>
    </source>
</evidence>
<feature type="domain" description="Ig-like" evidence="14">
    <location>
        <begin position="930"/>
        <end position="1016"/>
    </location>
</feature>
<dbReference type="SMART" id="SM00408">
    <property type="entry name" value="IGc2"/>
    <property type="match status" value="23"/>
</dbReference>
<evidence type="ECO:0000313" key="15">
    <source>
        <dbReference type="EMBL" id="JAS06226.1"/>
    </source>
</evidence>
<dbReference type="GO" id="GO:0007411">
    <property type="term" value="P:axon guidance"/>
    <property type="evidence" value="ECO:0007669"/>
    <property type="project" value="TreeGrafter"/>
</dbReference>
<feature type="domain" description="Ig-like" evidence="14">
    <location>
        <begin position="554"/>
        <end position="638"/>
    </location>
</feature>
<feature type="domain" description="Ig-like" evidence="14">
    <location>
        <begin position="2184"/>
        <end position="2269"/>
    </location>
</feature>
<evidence type="ECO:0000256" key="5">
    <source>
        <dbReference type="ARBA" id="ARBA00022729"/>
    </source>
</evidence>
<keyword evidence="8" id="KW-1133">Transmembrane helix</keyword>
<dbReference type="InterPro" id="IPR013783">
    <property type="entry name" value="Ig-like_fold"/>
</dbReference>
<evidence type="ECO:0000259" key="14">
    <source>
        <dbReference type="PROSITE" id="PS50835"/>
    </source>
</evidence>
<feature type="domain" description="Ig-like" evidence="14">
    <location>
        <begin position="2086"/>
        <end position="2179"/>
    </location>
</feature>
<proteinExistence type="predicted"/>
<dbReference type="InterPro" id="IPR056475">
    <property type="entry name" value="GBD_Hemicentin/VWA7"/>
</dbReference>
<feature type="domain" description="Ig-like" evidence="14">
    <location>
        <begin position="1892"/>
        <end position="1981"/>
    </location>
</feature>
<keyword evidence="5 13" id="KW-0732">Signal</keyword>
<dbReference type="InterPro" id="IPR003598">
    <property type="entry name" value="Ig_sub2"/>
</dbReference>
<dbReference type="InterPro" id="IPR007110">
    <property type="entry name" value="Ig-like_dom"/>
</dbReference>
<keyword evidence="11" id="KW-0325">Glycoprotein</keyword>
<feature type="signal peptide" evidence="13">
    <location>
        <begin position="1"/>
        <end position="18"/>
    </location>
</feature>
<feature type="domain" description="Ig-like" evidence="14">
    <location>
        <begin position="1718"/>
        <end position="1795"/>
    </location>
</feature>
<dbReference type="InterPro" id="IPR013106">
    <property type="entry name" value="Ig_V-set"/>
</dbReference>
<evidence type="ECO:0000256" key="8">
    <source>
        <dbReference type="ARBA" id="ARBA00022989"/>
    </source>
</evidence>